<dbReference type="CDD" id="cd07182">
    <property type="entry name" value="RNase_HII_bacteria_HII_like"/>
    <property type="match status" value="1"/>
</dbReference>
<dbReference type="HAMAP" id="MF_00052_B">
    <property type="entry name" value="RNase_HII_B"/>
    <property type="match status" value="1"/>
</dbReference>
<evidence type="ECO:0000256" key="1">
    <source>
        <dbReference type="ARBA" id="ARBA00000077"/>
    </source>
</evidence>
<evidence type="ECO:0000256" key="9">
    <source>
        <dbReference type="ARBA" id="ARBA00022722"/>
    </source>
</evidence>
<name>A0A7C3ZJJ1_9CYAN</name>
<keyword evidence="8 14" id="KW-0963">Cytoplasm</keyword>
<dbReference type="GO" id="GO:0003723">
    <property type="term" value="F:RNA binding"/>
    <property type="evidence" value="ECO:0007669"/>
    <property type="project" value="UniProtKB-UniRule"/>
</dbReference>
<evidence type="ECO:0000256" key="14">
    <source>
        <dbReference type="HAMAP-Rule" id="MF_00052"/>
    </source>
</evidence>
<comment type="cofactor">
    <cofactor evidence="14 15">
        <name>Mn(2+)</name>
        <dbReference type="ChEBI" id="CHEBI:29035"/>
    </cofactor>
    <cofactor evidence="14 15">
        <name>Mg(2+)</name>
        <dbReference type="ChEBI" id="CHEBI:18420"/>
    </cofactor>
    <text evidence="14 15">Manganese or magnesium. Binds 1 divalent metal ion per monomer in the absence of substrate. May bind a second metal ion after substrate binding.</text>
</comment>
<evidence type="ECO:0000256" key="12">
    <source>
        <dbReference type="ARBA" id="ARBA00022801"/>
    </source>
</evidence>
<evidence type="ECO:0000313" key="18">
    <source>
        <dbReference type="EMBL" id="HGG00442.1"/>
    </source>
</evidence>
<evidence type="ECO:0000256" key="6">
    <source>
        <dbReference type="ARBA" id="ARBA00012180"/>
    </source>
</evidence>
<dbReference type="AlphaFoldDB" id="A0A7C3ZJJ1"/>
<feature type="binding site" evidence="14 15">
    <location>
        <position position="15"/>
    </location>
    <ligand>
        <name>a divalent metal cation</name>
        <dbReference type="ChEBI" id="CHEBI:60240"/>
    </ligand>
</feature>
<comment type="subcellular location">
    <subcellularLocation>
        <location evidence="4 14">Cytoplasm</location>
    </subcellularLocation>
</comment>
<evidence type="ECO:0000256" key="4">
    <source>
        <dbReference type="ARBA" id="ARBA00004496"/>
    </source>
</evidence>
<dbReference type="Pfam" id="PF01351">
    <property type="entry name" value="RNase_HII"/>
    <property type="match status" value="1"/>
</dbReference>
<dbReference type="GO" id="GO:0006298">
    <property type="term" value="P:mismatch repair"/>
    <property type="evidence" value="ECO:0007669"/>
    <property type="project" value="TreeGrafter"/>
</dbReference>
<evidence type="ECO:0000256" key="3">
    <source>
        <dbReference type="ARBA" id="ARBA00004065"/>
    </source>
</evidence>
<dbReference type="SUPFAM" id="SSF53098">
    <property type="entry name" value="Ribonuclease H-like"/>
    <property type="match status" value="1"/>
</dbReference>
<evidence type="ECO:0000256" key="15">
    <source>
        <dbReference type="PROSITE-ProRule" id="PRU01319"/>
    </source>
</evidence>
<dbReference type="InterPro" id="IPR022898">
    <property type="entry name" value="RNase_HII"/>
</dbReference>
<dbReference type="PANTHER" id="PTHR10954:SF18">
    <property type="entry name" value="RIBONUCLEASE HII"/>
    <property type="match status" value="1"/>
</dbReference>
<comment type="function">
    <text evidence="3 14 16">Endonuclease that specifically degrades the RNA of RNA-DNA hybrids.</text>
</comment>
<dbReference type="GO" id="GO:0004523">
    <property type="term" value="F:RNA-DNA hybrid ribonuclease activity"/>
    <property type="evidence" value="ECO:0007669"/>
    <property type="project" value="UniProtKB-UniRule"/>
</dbReference>
<gene>
    <name evidence="14" type="primary">rnhB</name>
    <name evidence="18" type="ORF">ENR15_07280</name>
</gene>
<dbReference type="Gene3D" id="3.30.420.10">
    <property type="entry name" value="Ribonuclease H-like superfamily/Ribonuclease H"/>
    <property type="match status" value="1"/>
</dbReference>
<dbReference type="InterPro" id="IPR001352">
    <property type="entry name" value="RNase_HII/HIII"/>
</dbReference>
<keyword evidence="13 14" id="KW-0464">Manganese</keyword>
<dbReference type="EC" id="3.1.26.4" evidence="6 14"/>
<dbReference type="InterPro" id="IPR012337">
    <property type="entry name" value="RNaseH-like_sf"/>
</dbReference>
<feature type="binding site" evidence="14 15">
    <location>
        <position position="115"/>
    </location>
    <ligand>
        <name>a divalent metal cation</name>
        <dbReference type="ChEBI" id="CHEBI:60240"/>
    </ligand>
</feature>
<dbReference type="EMBL" id="DSPX01000070">
    <property type="protein sequence ID" value="HGG00442.1"/>
    <property type="molecule type" value="Genomic_DNA"/>
</dbReference>
<dbReference type="GO" id="GO:0043137">
    <property type="term" value="P:DNA replication, removal of RNA primer"/>
    <property type="evidence" value="ECO:0007669"/>
    <property type="project" value="TreeGrafter"/>
</dbReference>
<accession>A0A7C3ZJJ1</accession>
<evidence type="ECO:0000256" key="2">
    <source>
        <dbReference type="ARBA" id="ARBA00001946"/>
    </source>
</evidence>
<feature type="binding site" evidence="14 15">
    <location>
        <position position="14"/>
    </location>
    <ligand>
        <name>a divalent metal cation</name>
        <dbReference type="ChEBI" id="CHEBI:60240"/>
    </ligand>
</feature>
<dbReference type="GO" id="GO:0005737">
    <property type="term" value="C:cytoplasm"/>
    <property type="evidence" value="ECO:0007669"/>
    <property type="project" value="UniProtKB-SubCell"/>
</dbReference>
<evidence type="ECO:0000256" key="7">
    <source>
        <dbReference type="ARBA" id="ARBA00019179"/>
    </source>
</evidence>
<evidence type="ECO:0000256" key="13">
    <source>
        <dbReference type="ARBA" id="ARBA00023211"/>
    </source>
</evidence>
<keyword evidence="12 14" id="KW-0378">Hydrolase</keyword>
<keyword evidence="9 14" id="KW-0540">Nuclease</keyword>
<dbReference type="GO" id="GO:0032299">
    <property type="term" value="C:ribonuclease H2 complex"/>
    <property type="evidence" value="ECO:0007669"/>
    <property type="project" value="TreeGrafter"/>
</dbReference>
<dbReference type="GO" id="GO:0030145">
    <property type="term" value="F:manganese ion binding"/>
    <property type="evidence" value="ECO:0007669"/>
    <property type="project" value="UniProtKB-UniRule"/>
</dbReference>
<dbReference type="NCBIfam" id="NF000595">
    <property type="entry name" value="PRK00015.1-3"/>
    <property type="match status" value="1"/>
</dbReference>
<protein>
    <recommendedName>
        <fullName evidence="7 14">Ribonuclease HII</fullName>
        <shortName evidence="14">RNase HII</shortName>
        <ecNumber evidence="6 14">3.1.26.4</ecNumber>
    </recommendedName>
</protein>
<dbReference type="InterPro" id="IPR036397">
    <property type="entry name" value="RNaseH_sf"/>
</dbReference>
<evidence type="ECO:0000256" key="16">
    <source>
        <dbReference type="RuleBase" id="RU003515"/>
    </source>
</evidence>
<comment type="catalytic activity">
    <reaction evidence="1 14 15 16">
        <text>Endonucleolytic cleavage to 5'-phosphomonoester.</text>
        <dbReference type="EC" id="3.1.26.4"/>
    </reaction>
</comment>
<dbReference type="PROSITE" id="PS51975">
    <property type="entry name" value="RNASE_H_2"/>
    <property type="match status" value="1"/>
</dbReference>
<dbReference type="PANTHER" id="PTHR10954">
    <property type="entry name" value="RIBONUCLEASE H2 SUBUNIT A"/>
    <property type="match status" value="1"/>
</dbReference>
<organism evidence="18">
    <name type="scientific">Planktothricoides sp. SpSt-374</name>
    <dbReference type="NCBI Taxonomy" id="2282167"/>
    <lineage>
        <taxon>Bacteria</taxon>
        <taxon>Bacillati</taxon>
        <taxon>Cyanobacteriota</taxon>
        <taxon>Cyanophyceae</taxon>
        <taxon>Oscillatoriophycideae</taxon>
        <taxon>Oscillatoriales</taxon>
        <taxon>Oscillatoriaceae</taxon>
        <taxon>Planktothricoides</taxon>
    </lineage>
</organism>
<evidence type="ECO:0000256" key="8">
    <source>
        <dbReference type="ARBA" id="ARBA00022490"/>
    </source>
</evidence>
<evidence type="ECO:0000256" key="10">
    <source>
        <dbReference type="ARBA" id="ARBA00022723"/>
    </source>
</evidence>
<reference evidence="18" key="1">
    <citation type="journal article" date="2020" name="mSystems">
        <title>Genome- and Community-Level Interaction Insights into Carbon Utilization and Element Cycling Functions of Hydrothermarchaeota in Hydrothermal Sediment.</title>
        <authorList>
            <person name="Zhou Z."/>
            <person name="Liu Y."/>
            <person name="Xu W."/>
            <person name="Pan J."/>
            <person name="Luo Z.H."/>
            <person name="Li M."/>
        </authorList>
    </citation>
    <scope>NUCLEOTIDE SEQUENCE [LARGE SCALE GENOMIC DNA]</scope>
    <source>
        <strain evidence="18">SpSt-374</strain>
    </source>
</reference>
<evidence type="ECO:0000256" key="11">
    <source>
        <dbReference type="ARBA" id="ARBA00022759"/>
    </source>
</evidence>
<keyword evidence="10 14" id="KW-0479">Metal-binding</keyword>
<evidence type="ECO:0000259" key="17">
    <source>
        <dbReference type="PROSITE" id="PS51975"/>
    </source>
</evidence>
<comment type="similarity">
    <text evidence="5 14 16">Belongs to the RNase HII family.</text>
</comment>
<dbReference type="InterPro" id="IPR024567">
    <property type="entry name" value="RNase_HII/HIII_dom"/>
</dbReference>
<keyword evidence="11 14" id="KW-0255">Endonuclease</keyword>
<sequence>MTNDDPCLTIAGVDEVGRGCLFGPVVAAAVILPPPTVGGDVRAHLAAAGVKDSKRLSPGKRCRLAKLIGEMAVDCQIGIASVREIDRLNILQASLLAMRRAILKLKTTPELCLIDGNQRVPHLSLPQRTIVKGDAQSLDIACASIVAKVWRDQLISRLALKYPHYDLTNNKGYGTAKHLEGLQIYGLSPQHRRSFRHNN</sequence>
<comment type="caution">
    <text evidence="18">The sequence shown here is derived from an EMBL/GenBank/DDBJ whole genome shotgun (WGS) entry which is preliminary data.</text>
</comment>
<feature type="domain" description="RNase H type-2" evidence="17">
    <location>
        <begin position="8"/>
        <end position="199"/>
    </location>
</feature>
<proteinExistence type="inferred from homology"/>
<evidence type="ECO:0000256" key="5">
    <source>
        <dbReference type="ARBA" id="ARBA00007383"/>
    </source>
</evidence>
<dbReference type="NCBIfam" id="NF010537">
    <property type="entry name" value="PRK13925.1"/>
    <property type="match status" value="1"/>
</dbReference>
<comment type="cofactor">
    <cofactor evidence="2">
        <name>Mg(2+)</name>
        <dbReference type="ChEBI" id="CHEBI:18420"/>
    </cofactor>
</comment>